<evidence type="ECO:0000259" key="1">
    <source>
        <dbReference type="Pfam" id="PF13460"/>
    </source>
</evidence>
<comment type="caution">
    <text evidence="2">The sequence shown here is derived from an EMBL/GenBank/DDBJ whole genome shotgun (WGS) entry which is preliminary data.</text>
</comment>
<dbReference type="STRING" id="1423750.FC89_GL000934"/>
<proteinExistence type="predicted"/>
<dbReference type="PANTHER" id="PTHR43355:SF2">
    <property type="entry name" value="FLAVIN REDUCTASE (NADPH)"/>
    <property type="match status" value="1"/>
</dbReference>
<dbReference type="PANTHER" id="PTHR43355">
    <property type="entry name" value="FLAVIN REDUCTASE (NADPH)"/>
    <property type="match status" value="1"/>
</dbReference>
<sequence length="209" mass="22503">MKITMTNVLILGASGNIAKLVATQINKQVTLTQFLRTPSKLGNAVKGRVITGDVLDEDALQQAMAGQDIVYANLGPNPMAKMAAAVIKAAENAQIKRLIWVATAGIYNEIAKDGRTQAEAIYGKADDPNSYFGDERRGADIIDQSTIVTTIIRPNALTNDSAVQEVVINGRNEQLQGHPISRATVANFISQLILNPDQYLNDSIAISKK</sequence>
<organism evidence="2 3">
    <name type="scientific">Liquorilactobacillus ghanensis DSM 18630</name>
    <dbReference type="NCBI Taxonomy" id="1423750"/>
    <lineage>
        <taxon>Bacteria</taxon>
        <taxon>Bacillati</taxon>
        <taxon>Bacillota</taxon>
        <taxon>Bacilli</taxon>
        <taxon>Lactobacillales</taxon>
        <taxon>Lactobacillaceae</taxon>
        <taxon>Liquorilactobacillus</taxon>
    </lineage>
</organism>
<accession>A0A0R1VT25</accession>
<keyword evidence="3" id="KW-1185">Reference proteome</keyword>
<dbReference type="GO" id="GO:0004074">
    <property type="term" value="F:biliverdin reductase [NAD(P)H] activity"/>
    <property type="evidence" value="ECO:0007669"/>
    <property type="project" value="TreeGrafter"/>
</dbReference>
<name>A0A0R1VT25_9LACO</name>
<dbReference type="SUPFAM" id="SSF51735">
    <property type="entry name" value="NAD(P)-binding Rossmann-fold domains"/>
    <property type="match status" value="1"/>
</dbReference>
<dbReference type="Gene3D" id="3.40.50.720">
    <property type="entry name" value="NAD(P)-binding Rossmann-like Domain"/>
    <property type="match status" value="1"/>
</dbReference>
<gene>
    <name evidence="2" type="ORF">FC89_GL000934</name>
</gene>
<dbReference type="Proteomes" id="UP000051451">
    <property type="component" value="Unassembled WGS sequence"/>
</dbReference>
<dbReference type="EMBL" id="AZGB01000016">
    <property type="protein sequence ID" value="KRM06067.1"/>
    <property type="molecule type" value="Genomic_DNA"/>
</dbReference>
<dbReference type="Pfam" id="PF13460">
    <property type="entry name" value="NAD_binding_10"/>
    <property type="match status" value="1"/>
</dbReference>
<evidence type="ECO:0000313" key="2">
    <source>
        <dbReference type="EMBL" id="KRM06067.1"/>
    </source>
</evidence>
<protein>
    <submittedName>
        <fullName evidence="2">Saccharopine dehydrogenase related protein</fullName>
    </submittedName>
</protein>
<evidence type="ECO:0000313" key="3">
    <source>
        <dbReference type="Proteomes" id="UP000051451"/>
    </source>
</evidence>
<dbReference type="GO" id="GO:0042602">
    <property type="term" value="F:riboflavin reductase (NADPH) activity"/>
    <property type="evidence" value="ECO:0007669"/>
    <property type="project" value="TreeGrafter"/>
</dbReference>
<dbReference type="InterPro" id="IPR051606">
    <property type="entry name" value="Polyketide_Oxido-like"/>
</dbReference>
<dbReference type="AlphaFoldDB" id="A0A0R1VT25"/>
<dbReference type="InterPro" id="IPR036291">
    <property type="entry name" value="NAD(P)-bd_dom_sf"/>
</dbReference>
<feature type="domain" description="NAD(P)-binding" evidence="1">
    <location>
        <begin position="12"/>
        <end position="196"/>
    </location>
</feature>
<dbReference type="PATRIC" id="fig|1423750.3.peg.958"/>
<dbReference type="InterPro" id="IPR016040">
    <property type="entry name" value="NAD(P)-bd_dom"/>
</dbReference>
<reference evidence="2 3" key="1">
    <citation type="journal article" date="2015" name="Genome Announc.">
        <title>Expanding the biotechnology potential of lactobacilli through comparative genomics of 213 strains and associated genera.</title>
        <authorList>
            <person name="Sun Z."/>
            <person name="Harris H.M."/>
            <person name="McCann A."/>
            <person name="Guo C."/>
            <person name="Argimon S."/>
            <person name="Zhang W."/>
            <person name="Yang X."/>
            <person name="Jeffery I.B."/>
            <person name="Cooney J.C."/>
            <person name="Kagawa T.F."/>
            <person name="Liu W."/>
            <person name="Song Y."/>
            <person name="Salvetti E."/>
            <person name="Wrobel A."/>
            <person name="Rasinkangas P."/>
            <person name="Parkhill J."/>
            <person name="Rea M.C."/>
            <person name="O'Sullivan O."/>
            <person name="Ritari J."/>
            <person name="Douillard F.P."/>
            <person name="Paul Ross R."/>
            <person name="Yang R."/>
            <person name="Briner A.E."/>
            <person name="Felis G.E."/>
            <person name="de Vos W.M."/>
            <person name="Barrangou R."/>
            <person name="Klaenhammer T.R."/>
            <person name="Caufield P.W."/>
            <person name="Cui Y."/>
            <person name="Zhang H."/>
            <person name="O'Toole P.W."/>
        </authorList>
    </citation>
    <scope>NUCLEOTIDE SEQUENCE [LARGE SCALE GENOMIC DNA]</scope>
    <source>
        <strain evidence="2 3">DSM 18630</strain>
    </source>
</reference>